<dbReference type="EMBL" id="FRDM01000020">
    <property type="protein sequence ID" value="SHN83283.1"/>
    <property type="molecule type" value="Genomic_DNA"/>
</dbReference>
<dbReference type="InterPro" id="IPR000843">
    <property type="entry name" value="HTH_LacI"/>
</dbReference>
<organism evidence="6 7">
    <name type="scientific">Geodermatophilus obscurus</name>
    <dbReference type="NCBI Taxonomy" id="1861"/>
    <lineage>
        <taxon>Bacteria</taxon>
        <taxon>Bacillati</taxon>
        <taxon>Actinomycetota</taxon>
        <taxon>Actinomycetes</taxon>
        <taxon>Geodermatophilales</taxon>
        <taxon>Geodermatophilaceae</taxon>
        <taxon>Geodermatophilus</taxon>
    </lineage>
</organism>
<evidence type="ECO:0000259" key="5">
    <source>
        <dbReference type="PROSITE" id="PS50932"/>
    </source>
</evidence>
<dbReference type="Proteomes" id="UP000184428">
    <property type="component" value="Unassembled WGS sequence"/>
</dbReference>
<dbReference type="Pfam" id="PF00356">
    <property type="entry name" value="LacI"/>
    <property type="match status" value="1"/>
</dbReference>
<evidence type="ECO:0000256" key="4">
    <source>
        <dbReference type="SAM" id="MobiDB-lite"/>
    </source>
</evidence>
<dbReference type="CDD" id="cd01392">
    <property type="entry name" value="HTH_LacI"/>
    <property type="match status" value="1"/>
</dbReference>
<dbReference type="Pfam" id="PF13377">
    <property type="entry name" value="Peripla_BP_3"/>
    <property type="match status" value="1"/>
</dbReference>
<dbReference type="SUPFAM" id="SSF47413">
    <property type="entry name" value="lambda repressor-like DNA-binding domains"/>
    <property type="match status" value="1"/>
</dbReference>
<reference evidence="6 7" key="1">
    <citation type="submission" date="2016-12" db="EMBL/GenBank/DDBJ databases">
        <authorList>
            <person name="Song W.-J."/>
            <person name="Kurnit D.M."/>
        </authorList>
    </citation>
    <scope>NUCLEOTIDE SEQUENCE [LARGE SCALE GENOMIC DNA]</scope>
    <source>
        <strain evidence="6 7">DSM 43162</strain>
    </source>
</reference>
<dbReference type="PROSITE" id="PS50932">
    <property type="entry name" value="HTH_LACI_2"/>
    <property type="match status" value="1"/>
</dbReference>
<evidence type="ECO:0000256" key="3">
    <source>
        <dbReference type="ARBA" id="ARBA00023163"/>
    </source>
</evidence>
<dbReference type="InterPro" id="IPR010982">
    <property type="entry name" value="Lambda_DNA-bd_dom_sf"/>
</dbReference>
<evidence type="ECO:0000313" key="6">
    <source>
        <dbReference type="EMBL" id="SHN83283.1"/>
    </source>
</evidence>
<dbReference type="GO" id="GO:0003700">
    <property type="term" value="F:DNA-binding transcription factor activity"/>
    <property type="evidence" value="ECO:0007669"/>
    <property type="project" value="TreeGrafter"/>
</dbReference>
<dbReference type="InterPro" id="IPR046335">
    <property type="entry name" value="LacI/GalR-like_sensor"/>
</dbReference>
<keyword evidence="3" id="KW-0804">Transcription</keyword>
<dbReference type="SMART" id="SM00354">
    <property type="entry name" value="HTH_LACI"/>
    <property type="match status" value="1"/>
</dbReference>
<keyword evidence="2" id="KW-0238">DNA-binding</keyword>
<feature type="region of interest" description="Disordered" evidence="4">
    <location>
        <begin position="1"/>
        <end position="35"/>
    </location>
</feature>
<evidence type="ECO:0000256" key="1">
    <source>
        <dbReference type="ARBA" id="ARBA00023015"/>
    </source>
</evidence>
<dbReference type="Gene3D" id="3.40.50.2300">
    <property type="match status" value="2"/>
</dbReference>
<keyword evidence="1" id="KW-0805">Transcription regulation</keyword>
<evidence type="ECO:0000313" key="7">
    <source>
        <dbReference type="Proteomes" id="UP000184428"/>
    </source>
</evidence>
<dbReference type="GO" id="GO:0000976">
    <property type="term" value="F:transcription cis-regulatory region binding"/>
    <property type="evidence" value="ECO:0007669"/>
    <property type="project" value="TreeGrafter"/>
</dbReference>
<name>A0A1M7UJS9_9ACTN</name>
<evidence type="ECO:0000256" key="2">
    <source>
        <dbReference type="ARBA" id="ARBA00023125"/>
    </source>
</evidence>
<dbReference type="SUPFAM" id="SSF53822">
    <property type="entry name" value="Periplasmic binding protein-like I"/>
    <property type="match status" value="1"/>
</dbReference>
<dbReference type="PANTHER" id="PTHR30146:SF109">
    <property type="entry name" value="HTH-TYPE TRANSCRIPTIONAL REGULATOR GALS"/>
    <property type="match status" value="1"/>
</dbReference>
<accession>A0A1M7UJS9</accession>
<dbReference type="Gene3D" id="1.10.260.40">
    <property type="entry name" value="lambda repressor-like DNA-binding domains"/>
    <property type="match status" value="1"/>
</dbReference>
<protein>
    <submittedName>
        <fullName evidence="6">Transcriptional regulator, LacI family</fullName>
    </submittedName>
</protein>
<dbReference type="InterPro" id="IPR028082">
    <property type="entry name" value="Peripla_BP_I"/>
</dbReference>
<dbReference type="AlphaFoldDB" id="A0A1M7UJS9"/>
<gene>
    <name evidence="6" type="ORF">SAMN05660350_03409</name>
</gene>
<proteinExistence type="predicted"/>
<feature type="domain" description="HTH lacI-type" evidence="5">
    <location>
        <begin position="34"/>
        <end position="88"/>
    </location>
</feature>
<sequence>MTPTTSPVKGTELERSRLSDYAPPVPSPSSDRRPTLADVAARAGVSTALVSIVIRDAPGASSATRERVRRAADEIGYRADTRARLLRSSRSRLIGVVFGVQHAFHGDLLTWLYDAAGKVGYELALSAVTPGRGEQRAVDSLLGDRCEALVLLGPASPTAHLTHLATRLPVVVVARSVRSTAVDVVRTADDEGMHLALDHLVALGHRDVVHVDGGRAPGAAERRRGYREAVRRHGLTPRVLPGGLTEDDGAVAARALLAGPLPGAVTVFNDRCALGLLDVLRRAGRTVPGDVSVVGYDDSRIARLSSVDLTSVAQDVGQLSTLAVRRALDRLDGVPVEQRELVVPPRLVVRSTTAPPRSR</sequence>
<dbReference type="PANTHER" id="PTHR30146">
    <property type="entry name" value="LACI-RELATED TRANSCRIPTIONAL REPRESSOR"/>
    <property type="match status" value="1"/>
</dbReference>
<dbReference type="CDD" id="cd06267">
    <property type="entry name" value="PBP1_LacI_sugar_binding-like"/>
    <property type="match status" value="1"/>
</dbReference>